<evidence type="ECO:0000259" key="1">
    <source>
        <dbReference type="Pfam" id="PF07883"/>
    </source>
</evidence>
<name>A0A1I7H471_9FLAO</name>
<sequence>MHSTRITFSNPILKDRIEVLQHTSEKLIFRTYLEPGGGQTDLHYHTQIEEKFTVIRGTLSLYLGTEETLLTTKQSAIALPFCSHRFFNNSNEVVIFDVEILQPKQTLCALKILYGIAEHGKITRDGLPKNKLHLAIALKMMDAYSPKIPQQLQHTAILLLAGFGKFLGVQKKLVTMYCSS</sequence>
<accession>A0A1I7H471</accession>
<dbReference type="GO" id="GO:0016853">
    <property type="term" value="F:isomerase activity"/>
    <property type="evidence" value="ECO:0007669"/>
    <property type="project" value="UniProtKB-KW"/>
</dbReference>
<feature type="domain" description="Cupin type-2" evidence="1">
    <location>
        <begin position="32"/>
        <end position="95"/>
    </location>
</feature>
<evidence type="ECO:0000313" key="3">
    <source>
        <dbReference type="Proteomes" id="UP000199138"/>
    </source>
</evidence>
<dbReference type="SUPFAM" id="SSF51182">
    <property type="entry name" value="RmlC-like cupins"/>
    <property type="match status" value="1"/>
</dbReference>
<gene>
    <name evidence="2" type="ORF">SAMN05216480_10739</name>
</gene>
<dbReference type="Gene3D" id="2.60.120.10">
    <property type="entry name" value="Jelly Rolls"/>
    <property type="match status" value="1"/>
</dbReference>
<organism evidence="2 3">
    <name type="scientific">Pustulibacterium marinum</name>
    <dbReference type="NCBI Taxonomy" id="1224947"/>
    <lineage>
        <taxon>Bacteria</taxon>
        <taxon>Pseudomonadati</taxon>
        <taxon>Bacteroidota</taxon>
        <taxon>Flavobacteriia</taxon>
        <taxon>Flavobacteriales</taxon>
        <taxon>Flavobacteriaceae</taxon>
        <taxon>Pustulibacterium</taxon>
    </lineage>
</organism>
<reference evidence="2 3" key="1">
    <citation type="submission" date="2016-10" db="EMBL/GenBank/DDBJ databases">
        <authorList>
            <person name="de Groot N.N."/>
        </authorList>
    </citation>
    <scope>NUCLEOTIDE SEQUENCE [LARGE SCALE GENOMIC DNA]</scope>
    <source>
        <strain evidence="2 3">CGMCC 1.12333</strain>
    </source>
</reference>
<dbReference type="EMBL" id="FPBK01000007">
    <property type="protein sequence ID" value="SFU55509.1"/>
    <property type="molecule type" value="Genomic_DNA"/>
</dbReference>
<dbReference type="Pfam" id="PF07883">
    <property type="entry name" value="Cupin_2"/>
    <property type="match status" value="1"/>
</dbReference>
<keyword evidence="2" id="KW-0413">Isomerase</keyword>
<dbReference type="OrthoDB" id="72027at2"/>
<dbReference type="STRING" id="1224947.SAMN05216480_10739"/>
<keyword evidence="3" id="KW-1185">Reference proteome</keyword>
<dbReference type="RefSeq" id="WP_093025106.1">
    <property type="nucleotide sequence ID" value="NZ_FPBK01000007.1"/>
</dbReference>
<evidence type="ECO:0000313" key="2">
    <source>
        <dbReference type="EMBL" id="SFU55509.1"/>
    </source>
</evidence>
<protein>
    <submittedName>
        <fullName evidence="2">Mannose-6-phosphate isomerase, cupin superfamily</fullName>
    </submittedName>
</protein>
<dbReference type="InterPro" id="IPR014710">
    <property type="entry name" value="RmlC-like_jellyroll"/>
</dbReference>
<dbReference type="InterPro" id="IPR011051">
    <property type="entry name" value="RmlC_Cupin_sf"/>
</dbReference>
<dbReference type="Proteomes" id="UP000199138">
    <property type="component" value="Unassembled WGS sequence"/>
</dbReference>
<dbReference type="InterPro" id="IPR013096">
    <property type="entry name" value="Cupin_2"/>
</dbReference>
<proteinExistence type="predicted"/>
<dbReference type="CDD" id="cd02208">
    <property type="entry name" value="cupin_RmlC-like"/>
    <property type="match status" value="1"/>
</dbReference>
<dbReference type="AlphaFoldDB" id="A0A1I7H471"/>